<name>A0A1G8K2J4_9BACL</name>
<dbReference type="PROSITE" id="PS00061">
    <property type="entry name" value="ADH_SHORT"/>
    <property type="match status" value="1"/>
</dbReference>
<evidence type="ECO:0000256" key="2">
    <source>
        <dbReference type="ARBA" id="ARBA00023002"/>
    </source>
</evidence>
<dbReference type="InterPro" id="IPR002347">
    <property type="entry name" value="SDR_fam"/>
</dbReference>
<organism evidence="5 6">
    <name type="scientific">Paenibacillus typhae</name>
    <dbReference type="NCBI Taxonomy" id="1174501"/>
    <lineage>
        <taxon>Bacteria</taxon>
        <taxon>Bacillati</taxon>
        <taxon>Bacillota</taxon>
        <taxon>Bacilli</taxon>
        <taxon>Bacillales</taxon>
        <taxon>Paenibacillaceae</taxon>
        <taxon>Paenibacillus</taxon>
    </lineage>
</organism>
<dbReference type="Pfam" id="PF00106">
    <property type="entry name" value="adh_short"/>
    <property type="match status" value="1"/>
</dbReference>
<dbReference type="PANTHER" id="PTHR44196">
    <property type="entry name" value="DEHYDROGENASE/REDUCTASE SDR FAMILY MEMBER 7B"/>
    <property type="match status" value="1"/>
</dbReference>
<dbReference type="Gene3D" id="3.40.50.720">
    <property type="entry name" value="NAD(P)-binding Rossmann-like Domain"/>
    <property type="match status" value="1"/>
</dbReference>
<sequence>MKLSGNTILITGGSTGIGLAFAERFIAAGNRVIVCGRREEVLQSAEDKLPGLITRVCDLNLESERVALYDWVTESYPEVNVLVNNAGTQQRFNVLKADARDNWSYYNQEINTNLDAPFQLSLLFAPFFAEKEAAAIINVTSGLAFTPFAIAPIYSATKAALHSFTVSLRHQLSGTSVEVIEVAPPAVNTDLGGAGLHVHGEPLEAFADGIFKGLEEGKAEIGYGTSVDRLRMSRDQVDEYTAKMYEASRGMVE</sequence>
<dbReference type="SMART" id="SM00822">
    <property type="entry name" value="PKS_KR"/>
    <property type="match status" value="1"/>
</dbReference>
<evidence type="ECO:0000313" key="6">
    <source>
        <dbReference type="Proteomes" id="UP000199050"/>
    </source>
</evidence>
<evidence type="ECO:0000313" key="5">
    <source>
        <dbReference type="EMBL" id="SDI37619.1"/>
    </source>
</evidence>
<evidence type="ECO:0000259" key="4">
    <source>
        <dbReference type="SMART" id="SM00822"/>
    </source>
</evidence>
<dbReference type="PANTHER" id="PTHR44196:SF1">
    <property type="entry name" value="DEHYDROGENASE_REDUCTASE SDR FAMILY MEMBER 7B"/>
    <property type="match status" value="1"/>
</dbReference>
<dbReference type="OrthoDB" id="9810734at2"/>
<proteinExistence type="inferred from homology"/>
<evidence type="ECO:0000256" key="1">
    <source>
        <dbReference type="ARBA" id="ARBA00006484"/>
    </source>
</evidence>
<dbReference type="GO" id="GO:0016020">
    <property type="term" value="C:membrane"/>
    <property type="evidence" value="ECO:0007669"/>
    <property type="project" value="TreeGrafter"/>
</dbReference>
<dbReference type="SUPFAM" id="SSF51735">
    <property type="entry name" value="NAD(P)-binding Rossmann-fold domains"/>
    <property type="match status" value="1"/>
</dbReference>
<evidence type="ECO:0000256" key="3">
    <source>
        <dbReference type="RuleBase" id="RU000363"/>
    </source>
</evidence>
<dbReference type="RefSeq" id="WP_090713191.1">
    <property type="nucleotide sequence ID" value="NZ_CBCSKY010000002.1"/>
</dbReference>
<dbReference type="PRINTS" id="PR00080">
    <property type="entry name" value="SDRFAMILY"/>
</dbReference>
<gene>
    <name evidence="5" type="ORF">SAMN05216192_10514</name>
</gene>
<reference evidence="6" key="1">
    <citation type="submission" date="2016-10" db="EMBL/GenBank/DDBJ databases">
        <authorList>
            <person name="Varghese N."/>
            <person name="Submissions S."/>
        </authorList>
    </citation>
    <scope>NUCLEOTIDE SEQUENCE [LARGE SCALE GENOMIC DNA]</scope>
    <source>
        <strain evidence="6">CGMCC 1.11012</strain>
    </source>
</reference>
<accession>A0A1G8K2J4</accession>
<dbReference type="PRINTS" id="PR00081">
    <property type="entry name" value="GDHRDH"/>
</dbReference>
<keyword evidence="6" id="KW-1185">Reference proteome</keyword>
<dbReference type="InterPro" id="IPR020904">
    <property type="entry name" value="Sc_DH/Rdtase_CS"/>
</dbReference>
<dbReference type="GO" id="GO:0016491">
    <property type="term" value="F:oxidoreductase activity"/>
    <property type="evidence" value="ECO:0007669"/>
    <property type="project" value="UniProtKB-KW"/>
</dbReference>
<feature type="domain" description="Ketoreductase" evidence="4">
    <location>
        <begin position="6"/>
        <end position="183"/>
    </location>
</feature>
<keyword evidence="2" id="KW-0560">Oxidoreductase</keyword>
<dbReference type="InterPro" id="IPR057326">
    <property type="entry name" value="KR_dom"/>
</dbReference>
<dbReference type="AlphaFoldDB" id="A0A1G8K2J4"/>
<dbReference type="InterPro" id="IPR036291">
    <property type="entry name" value="NAD(P)-bd_dom_sf"/>
</dbReference>
<comment type="similarity">
    <text evidence="1 3">Belongs to the short-chain dehydrogenases/reductases (SDR) family.</text>
</comment>
<protein>
    <submittedName>
        <fullName evidence="5">Uncharacterized oxidoreductase</fullName>
    </submittedName>
</protein>
<dbReference type="STRING" id="1174501.SAMN05216192_10514"/>
<dbReference type="Proteomes" id="UP000199050">
    <property type="component" value="Unassembled WGS sequence"/>
</dbReference>
<dbReference type="EMBL" id="FNDX01000005">
    <property type="protein sequence ID" value="SDI37619.1"/>
    <property type="molecule type" value="Genomic_DNA"/>
</dbReference>